<organism evidence="1 2">
    <name type="scientific">Paenibacillus methanolicus</name>
    <dbReference type="NCBI Taxonomy" id="582686"/>
    <lineage>
        <taxon>Bacteria</taxon>
        <taxon>Bacillati</taxon>
        <taxon>Bacillota</taxon>
        <taxon>Bacilli</taxon>
        <taxon>Bacillales</taxon>
        <taxon>Paenibacillaceae</taxon>
        <taxon>Paenibacillus</taxon>
    </lineage>
</organism>
<evidence type="ECO:0000313" key="1">
    <source>
        <dbReference type="EMBL" id="TYP72019.1"/>
    </source>
</evidence>
<keyword evidence="2" id="KW-1185">Reference proteome</keyword>
<name>A0A5S5BYK0_9BACL</name>
<sequence>MAGMIAAQQQKLAERIARYAEQDGVHETSVPPV</sequence>
<dbReference type="EMBL" id="VNHS01000009">
    <property type="protein sequence ID" value="TYP72019.1"/>
    <property type="molecule type" value="Genomic_DNA"/>
</dbReference>
<accession>A0A5S5BYK0</accession>
<dbReference type="AlphaFoldDB" id="A0A5S5BYK0"/>
<proteinExistence type="predicted"/>
<protein>
    <submittedName>
        <fullName evidence="1">Uncharacterized protein</fullName>
    </submittedName>
</protein>
<comment type="caution">
    <text evidence="1">The sequence shown here is derived from an EMBL/GenBank/DDBJ whole genome shotgun (WGS) entry which is preliminary data.</text>
</comment>
<reference evidence="1 2" key="1">
    <citation type="submission" date="2019-07" db="EMBL/GenBank/DDBJ databases">
        <title>Genomic Encyclopedia of Type Strains, Phase III (KMG-III): the genomes of soil and plant-associated and newly described type strains.</title>
        <authorList>
            <person name="Whitman W."/>
        </authorList>
    </citation>
    <scope>NUCLEOTIDE SEQUENCE [LARGE SCALE GENOMIC DNA]</scope>
    <source>
        <strain evidence="1 2">BL24</strain>
    </source>
</reference>
<dbReference type="Proteomes" id="UP000323257">
    <property type="component" value="Unassembled WGS sequence"/>
</dbReference>
<gene>
    <name evidence="1" type="ORF">BCM02_109298</name>
</gene>
<evidence type="ECO:0000313" key="2">
    <source>
        <dbReference type="Proteomes" id="UP000323257"/>
    </source>
</evidence>